<evidence type="ECO:0000256" key="3">
    <source>
        <dbReference type="SAM" id="SignalP"/>
    </source>
</evidence>
<feature type="compositionally biased region" description="Pro residues" evidence="1">
    <location>
        <begin position="127"/>
        <end position="138"/>
    </location>
</feature>
<feature type="region of interest" description="Disordered" evidence="1">
    <location>
        <begin position="252"/>
        <end position="344"/>
    </location>
</feature>
<evidence type="ECO:0000256" key="1">
    <source>
        <dbReference type="SAM" id="MobiDB-lite"/>
    </source>
</evidence>
<feature type="transmembrane region" description="Helical" evidence="2">
    <location>
        <begin position="221"/>
        <end position="244"/>
    </location>
</feature>
<evidence type="ECO:0000259" key="4">
    <source>
        <dbReference type="PROSITE" id="PS51212"/>
    </source>
</evidence>
<dbReference type="Proteomes" id="UP000224854">
    <property type="component" value="Unassembled WGS sequence"/>
</dbReference>
<dbReference type="PANTHER" id="PTHR36721">
    <property type="entry name" value="PROLINE-RICH FAMILY PROTEIN"/>
    <property type="match status" value="1"/>
</dbReference>
<gene>
    <name evidence="5" type="ORF">CDD82_1240</name>
</gene>
<comment type="caution">
    <text evidence="5">The sequence shown here is derived from an EMBL/GenBank/DDBJ whole genome shotgun (WGS) entry which is preliminary data.</text>
</comment>
<protein>
    <recommendedName>
        <fullName evidence="4">WSC domain-containing protein</fullName>
    </recommendedName>
</protein>
<feature type="compositionally biased region" description="Low complexity" evidence="1">
    <location>
        <begin position="139"/>
        <end position="165"/>
    </location>
</feature>
<keyword evidence="2" id="KW-0812">Transmembrane</keyword>
<feature type="domain" description="WSC" evidence="4">
    <location>
        <begin position="23"/>
        <end position="112"/>
    </location>
</feature>
<feature type="region of interest" description="Disordered" evidence="1">
    <location>
        <begin position="119"/>
        <end position="166"/>
    </location>
</feature>
<dbReference type="Pfam" id="PF01822">
    <property type="entry name" value="WSC"/>
    <property type="match status" value="1"/>
</dbReference>
<evidence type="ECO:0000256" key="2">
    <source>
        <dbReference type="SAM" id="Phobius"/>
    </source>
</evidence>
<organism evidence="5 6">
    <name type="scientific">Ophiocordyceps australis</name>
    <dbReference type="NCBI Taxonomy" id="1399860"/>
    <lineage>
        <taxon>Eukaryota</taxon>
        <taxon>Fungi</taxon>
        <taxon>Dikarya</taxon>
        <taxon>Ascomycota</taxon>
        <taxon>Pezizomycotina</taxon>
        <taxon>Sordariomycetes</taxon>
        <taxon>Hypocreomycetidae</taxon>
        <taxon>Hypocreales</taxon>
        <taxon>Ophiocordycipitaceae</taxon>
        <taxon>Ophiocordyceps</taxon>
    </lineage>
</organism>
<dbReference type="AlphaFoldDB" id="A0A2C5ZMJ1"/>
<feature type="chain" id="PRO_5013356145" description="WSC domain-containing protein" evidence="3">
    <location>
        <begin position="24"/>
        <end position="344"/>
    </location>
</feature>
<evidence type="ECO:0000313" key="6">
    <source>
        <dbReference type="Proteomes" id="UP000224854"/>
    </source>
</evidence>
<keyword evidence="6" id="KW-1185">Reference proteome</keyword>
<feature type="signal peptide" evidence="3">
    <location>
        <begin position="1"/>
        <end position="23"/>
    </location>
</feature>
<evidence type="ECO:0000313" key="5">
    <source>
        <dbReference type="EMBL" id="PHH81226.1"/>
    </source>
</evidence>
<keyword evidence="3" id="KW-0732">Signal</keyword>
<sequence>MASVLKRAPTAGTLLLMASLCAALDPSICANFNTATSMQPKNDIYQTNGLCHDFCISQNQAYAITQGNSCWCSNYTPAKSKQVDTGSCDKPCPAYPSEMCGGNGLFSYIALEAAPAGIRPEETKPSPSSPPPPPPPPSETSTSSTPSPTPTDDANSSSSSSSSSSVEHVATSIVQTVTAGGTIRTVTVIPSPTGDLADSDSSRSRNRDGDGGGGGIGRGGVVGIVVGCIVGVLGIAGAFMFWWLRRKRNAEHEAAGDDPSLRGSSSGMIGRPEMSPGSPGSTGNRSSMLNIDPRMDPFKQGLYARAGSHESVNTLRDEHDYSRRIHPAKVLRATNPDPVAGDDA</sequence>
<dbReference type="OrthoDB" id="2537459at2759"/>
<feature type="compositionally biased region" description="Polar residues" evidence="1">
    <location>
        <begin position="278"/>
        <end position="289"/>
    </location>
</feature>
<dbReference type="PANTHER" id="PTHR36721:SF15">
    <property type="entry name" value="EN_SPM-LIKE TRANSPOSON PROTEIN"/>
    <property type="match status" value="1"/>
</dbReference>
<dbReference type="EMBL" id="NJEU01000136">
    <property type="protein sequence ID" value="PHH81226.1"/>
    <property type="molecule type" value="Genomic_DNA"/>
</dbReference>
<keyword evidence="2" id="KW-0472">Membrane</keyword>
<name>A0A2C5ZMJ1_9HYPO</name>
<keyword evidence="2" id="KW-1133">Transmembrane helix</keyword>
<feature type="compositionally biased region" description="Basic and acidic residues" evidence="1">
    <location>
        <begin position="200"/>
        <end position="210"/>
    </location>
</feature>
<dbReference type="SMART" id="SM00321">
    <property type="entry name" value="WSC"/>
    <property type="match status" value="1"/>
</dbReference>
<dbReference type="InterPro" id="IPR002889">
    <property type="entry name" value="WSC_carb-bd"/>
</dbReference>
<proteinExistence type="predicted"/>
<dbReference type="PROSITE" id="PS51212">
    <property type="entry name" value="WSC"/>
    <property type="match status" value="1"/>
</dbReference>
<accession>A0A2C5ZMJ1</accession>
<feature type="region of interest" description="Disordered" evidence="1">
    <location>
        <begin position="185"/>
        <end position="218"/>
    </location>
</feature>
<reference evidence="5 6" key="1">
    <citation type="submission" date="2017-06" db="EMBL/GenBank/DDBJ databases">
        <title>Ant-infecting Ophiocordyceps genomes reveal a high diversity of potential behavioral manipulation genes and a possible major role for enterotoxins.</title>
        <authorList>
            <person name="De Bekker C."/>
            <person name="Evans H.C."/>
            <person name="Brachmann A."/>
            <person name="Hughes D.P."/>
        </authorList>
    </citation>
    <scope>NUCLEOTIDE SEQUENCE [LARGE SCALE GENOMIC DNA]</scope>
    <source>
        <strain evidence="5 6">1348a</strain>
    </source>
</reference>